<accession>A0AAD7GBT8</accession>
<dbReference type="EMBL" id="JARKIE010000091">
    <property type="protein sequence ID" value="KAJ7687054.1"/>
    <property type="molecule type" value="Genomic_DNA"/>
</dbReference>
<dbReference type="Proteomes" id="UP001221757">
    <property type="component" value="Unassembled WGS sequence"/>
</dbReference>
<name>A0AAD7GBT8_MYCRO</name>
<protein>
    <submittedName>
        <fullName evidence="1">Uncharacterized protein</fullName>
    </submittedName>
</protein>
<comment type="caution">
    <text evidence="1">The sequence shown here is derived from an EMBL/GenBank/DDBJ whole genome shotgun (WGS) entry which is preliminary data.</text>
</comment>
<proteinExistence type="predicted"/>
<reference evidence="1" key="1">
    <citation type="submission" date="2023-03" db="EMBL/GenBank/DDBJ databases">
        <title>Massive genome expansion in bonnet fungi (Mycena s.s.) driven by repeated elements and novel gene families across ecological guilds.</title>
        <authorList>
            <consortium name="Lawrence Berkeley National Laboratory"/>
            <person name="Harder C.B."/>
            <person name="Miyauchi S."/>
            <person name="Viragh M."/>
            <person name="Kuo A."/>
            <person name="Thoen E."/>
            <person name="Andreopoulos B."/>
            <person name="Lu D."/>
            <person name="Skrede I."/>
            <person name="Drula E."/>
            <person name="Henrissat B."/>
            <person name="Morin E."/>
            <person name="Kohler A."/>
            <person name="Barry K."/>
            <person name="LaButti K."/>
            <person name="Morin E."/>
            <person name="Salamov A."/>
            <person name="Lipzen A."/>
            <person name="Mereny Z."/>
            <person name="Hegedus B."/>
            <person name="Baldrian P."/>
            <person name="Stursova M."/>
            <person name="Weitz H."/>
            <person name="Taylor A."/>
            <person name="Grigoriev I.V."/>
            <person name="Nagy L.G."/>
            <person name="Martin F."/>
            <person name="Kauserud H."/>
        </authorList>
    </citation>
    <scope>NUCLEOTIDE SEQUENCE</scope>
    <source>
        <strain evidence="1">CBHHK067</strain>
    </source>
</reference>
<sequence length="98" mass="11370">MGRRRQLCLPSYGLVVSGRWLLRFCVRLRRHTRLPPICLRLAVYKALKRPSCPPPPPTLMARALGRPRFDLTGAYDHLHDPALQPVHYHFRPSVHRGK</sequence>
<keyword evidence="2" id="KW-1185">Reference proteome</keyword>
<evidence type="ECO:0000313" key="2">
    <source>
        <dbReference type="Proteomes" id="UP001221757"/>
    </source>
</evidence>
<gene>
    <name evidence="1" type="ORF">B0H17DRAFT_701829</name>
</gene>
<evidence type="ECO:0000313" key="1">
    <source>
        <dbReference type="EMBL" id="KAJ7687054.1"/>
    </source>
</evidence>
<dbReference type="AlphaFoldDB" id="A0AAD7GBT8"/>
<organism evidence="1 2">
    <name type="scientific">Mycena rosella</name>
    <name type="common">Pink bonnet</name>
    <name type="synonym">Agaricus rosellus</name>
    <dbReference type="NCBI Taxonomy" id="1033263"/>
    <lineage>
        <taxon>Eukaryota</taxon>
        <taxon>Fungi</taxon>
        <taxon>Dikarya</taxon>
        <taxon>Basidiomycota</taxon>
        <taxon>Agaricomycotina</taxon>
        <taxon>Agaricomycetes</taxon>
        <taxon>Agaricomycetidae</taxon>
        <taxon>Agaricales</taxon>
        <taxon>Marasmiineae</taxon>
        <taxon>Mycenaceae</taxon>
        <taxon>Mycena</taxon>
    </lineage>
</organism>